<protein>
    <recommendedName>
        <fullName evidence="3">DUF2969 domain-containing protein</fullName>
    </recommendedName>
</protein>
<dbReference type="EMBL" id="JBHSSF010000020">
    <property type="protein sequence ID" value="MFC6176942.1"/>
    <property type="molecule type" value="Genomic_DNA"/>
</dbReference>
<dbReference type="RefSeq" id="WP_137610653.1">
    <property type="nucleotide sequence ID" value="NZ_BJDF01000003.1"/>
</dbReference>
<evidence type="ECO:0000313" key="1">
    <source>
        <dbReference type="EMBL" id="MFC6176942.1"/>
    </source>
</evidence>
<keyword evidence="2" id="KW-1185">Reference proteome</keyword>
<dbReference type="Proteomes" id="UP001596288">
    <property type="component" value="Unassembled WGS sequence"/>
</dbReference>
<evidence type="ECO:0000313" key="2">
    <source>
        <dbReference type="Proteomes" id="UP001596288"/>
    </source>
</evidence>
<name>A0ABW1RNN8_9LACO</name>
<sequence>MNIEQLKAKILDDGSGFTFTLNGNPCGMEPDYKNGKTVYGAWYVEGNKYYYNIDDLMNDKFFCGKSMAQLINDIELDFI</sequence>
<comment type="caution">
    <text evidence="1">The sequence shown here is derived from an EMBL/GenBank/DDBJ whole genome shotgun (WGS) entry which is preliminary data.</text>
</comment>
<evidence type="ECO:0008006" key="3">
    <source>
        <dbReference type="Google" id="ProtNLM"/>
    </source>
</evidence>
<accession>A0ABW1RNN8</accession>
<gene>
    <name evidence="1" type="ORF">ACFQAV_08825</name>
</gene>
<reference evidence="2" key="1">
    <citation type="journal article" date="2019" name="Int. J. Syst. Evol. Microbiol.">
        <title>The Global Catalogue of Microorganisms (GCM) 10K type strain sequencing project: providing services to taxonomists for standard genome sequencing and annotation.</title>
        <authorList>
            <consortium name="The Broad Institute Genomics Platform"/>
            <consortium name="The Broad Institute Genome Sequencing Center for Infectious Disease"/>
            <person name="Wu L."/>
            <person name="Ma J."/>
        </authorList>
    </citation>
    <scope>NUCLEOTIDE SEQUENCE [LARGE SCALE GENOMIC DNA]</scope>
    <source>
        <strain evidence="2">CCM 8927</strain>
    </source>
</reference>
<organism evidence="1 2">
    <name type="scientific">Companilactobacillus huachuanensis</name>
    <dbReference type="NCBI Taxonomy" id="2559914"/>
    <lineage>
        <taxon>Bacteria</taxon>
        <taxon>Bacillati</taxon>
        <taxon>Bacillota</taxon>
        <taxon>Bacilli</taxon>
        <taxon>Lactobacillales</taxon>
        <taxon>Lactobacillaceae</taxon>
        <taxon>Companilactobacillus</taxon>
    </lineage>
</organism>
<proteinExistence type="predicted"/>